<name>A0A7W5HJT7_9GAMM</name>
<dbReference type="RefSeq" id="WP_183383697.1">
    <property type="nucleotide sequence ID" value="NZ_JACHXR010000005.1"/>
</dbReference>
<reference evidence="2 3" key="1">
    <citation type="submission" date="2020-08" db="EMBL/GenBank/DDBJ databases">
        <title>Genomic Encyclopedia of Type Strains, Phase III (KMG-III): the genomes of soil and plant-associated and newly described type strains.</title>
        <authorList>
            <person name="Whitman W."/>
        </authorList>
    </citation>
    <scope>NUCLEOTIDE SEQUENCE [LARGE SCALE GENOMIC DNA]</scope>
    <source>
        <strain evidence="2 3">CECT 7744</strain>
    </source>
</reference>
<sequence>MKNLFDELPAVLDDEVFEVIAGNDHVTIECIVSRGQASPAGGGWYDQAHDEWVLVLKGEARLAFERGDEMRLGPGDHLVIPAHRRHRVAWTTPDTETVWLAVHY</sequence>
<evidence type="ECO:0000313" key="3">
    <source>
        <dbReference type="Proteomes" id="UP000518892"/>
    </source>
</evidence>
<dbReference type="InterPro" id="IPR014710">
    <property type="entry name" value="RmlC-like_jellyroll"/>
</dbReference>
<evidence type="ECO:0000313" key="2">
    <source>
        <dbReference type="EMBL" id="MBB3231205.1"/>
    </source>
</evidence>
<dbReference type="Pfam" id="PF07883">
    <property type="entry name" value="Cupin_2"/>
    <property type="match status" value="1"/>
</dbReference>
<comment type="caution">
    <text evidence="2">The sequence shown here is derived from an EMBL/GenBank/DDBJ whole genome shotgun (WGS) entry which is preliminary data.</text>
</comment>
<dbReference type="EMBL" id="JACHXR010000005">
    <property type="protein sequence ID" value="MBB3231205.1"/>
    <property type="molecule type" value="Genomic_DNA"/>
</dbReference>
<evidence type="ECO:0000259" key="1">
    <source>
        <dbReference type="Pfam" id="PF07883"/>
    </source>
</evidence>
<keyword evidence="3" id="KW-1185">Reference proteome</keyword>
<dbReference type="SUPFAM" id="SSF51182">
    <property type="entry name" value="RmlC-like cupins"/>
    <property type="match status" value="1"/>
</dbReference>
<feature type="domain" description="Cupin type-2" evidence="1">
    <location>
        <begin position="47"/>
        <end position="102"/>
    </location>
</feature>
<accession>A0A7W5HJT7</accession>
<dbReference type="InterPro" id="IPR013096">
    <property type="entry name" value="Cupin_2"/>
</dbReference>
<organism evidence="2 3">
    <name type="scientific">Halomonas stenophila</name>
    <dbReference type="NCBI Taxonomy" id="795312"/>
    <lineage>
        <taxon>Bacteria</taxon>
        <taxon>Pseudomonadati</taxon>
        <taxon>Pseudomonadota</taxon>
        <taxon>Gammaproteobacteria</taxon>
        <taxon>Oceanospirillales</taxon>
        <taxon>Halomonadaceae</taxon>
        <taxon>Halomonas</taxon>
    </lineage>
</organism>
<gene>
    <name evidence="2" type="ORF">FHR97_002060</name>
</gene>
<dbReference type="Proteomes" id="UP000518892">
    <property type="component" value="Unassembled WGS sequence"/>
</dbReference>
<dbReference type="AlphaFoldDB" id="A0A7W5HJT7"/>
<protein>
    <submittedName>
        <fullName evidence="2">Cupin 2 domain-containing protein</fullName>
    </submittedName>
</protein>
<dbReference type="Gene3D" id="2.60.120.10">
    <property type="entry name" value="Jelly Rolls"/>
    <property type="match status" value="1"/>
</dbReference>
<proteinExistence type="predicted"/>
<dbReference type="CDD" id="cd06981">
    <property type="entry name" value="cupin_reut_a1446"/>
    <property type="match status" value="1"/>
</dbReference>
<dbReference type="InterPro" id="IPR011051">
    <property type="entry name" value="RmlC_Cupin_sf"/>
</dbReference>